<dbReference type="EMBL" id="GANP01013991">
    <property type="protein sequence ID" value="JAB70477.1"/>
    <property type="molecule type" value="mRNA"/>
</dbReference>
<feature type="region of interest" description="Disordered" evidence="1">
    <location>
        <begin position="197"/>
        <end position="245"/>
    </location>
</feature>
<keyword evidence="2" id="KW-0732">Signal</keyword>
<sequence>MQALRQALPWTWAFLLFLRAVSGAIEMEAGRGSPDVKRGLMEVSGETFYGQNTTRESTSSLLGMEAYCVKMTFQQTWTMEPPNTLLLFYIDASDPWESTHRANASLDIKVESSDNVTFTFTRANKTGLMGRKVRYELLSDVHQNDSYCSILVTSMGQPNCSYWVMYIGSGNTIPDWCKTTTPDVEKCKVENYTLTKPAECGVESAEEEEEDEDDSEDSEEESSEEEESEEEESEDEEDKEGGIGR</sequence>
<proteinExistence type="evidence at transcript level"/>
<feature type="chain" id="PRO_5004737767" evidence="2">
    <location>
        <begin position="24"/>
        <end position="245"/>
    </location>
</feature>
<feature type="compositionally biased region" description="Acidic residues" evidence="1">
    <location>
        <begin position="204"/>
        <end position="239"/>
    </location>
</feature>
<evidence type="ECO:0000256" key="2">
    <source>
        <dbReference type="SAM" id="SignalP"/>
    </source>
</evidence>
<organism evidence="3">
    <name type="scientific">Ixodes ricinus</name>
    <name type="common">Common tick</name>
    <name type="synonym">Acarus ricinus</name>
    <dbReference type="NCBI Taxonomy" id="34613"/>
    <lineage>
        <taxon>Eukaryota</taxon>
        <taxon>Metazoa</taxon>
        <taxon>Ecdysozoa</taxon>
        <taxon>Arthropoda</taxon>
        <taxon>Chelicerata</taxon>
        <taxon>Arachnida</taxon>
        <taxon>Acari</taxon>
        <taxon>Parasitiformes</taxon>
        <taxon>Ixodida</taxon>
        <taxon>Ixodoidea</taxon>
        <taxon>Ixodidae</taxon>
        <taxon>Ixodinae</taxon>
        <taxon>Ixodes</taxon>
    </lineage>
</organism>
<name>V5H7R2_IXORI</name>
<dbReference type="AlphaFoldDB" id="V5H7R2"/>
<reference evidence="3" key="1">
    <citation type="journal article" date="2015" name="Sci. Rep.">
        <title>Tissue- and time-dependent transcription in Ixodes ricinus salivary glands and midguts when blood feeding on the vertebrate host.</title>
        <authorList>
            <person name="Kotsyfakis M."/>
            <person name="Schwarz A."/>
            <person name="Erhart J."/>
            <person name="Ribeiro J.M."/>
        </authorList>
    </citation>
    <scope>NUCLEOTIDE SEQUENCE</scope>
    <source>
        <tissue evidence="3">Salivary gland and midgut</tissue>
    </source>
</reference>
<feature type="signal peptide" evidence="2">
    <location>
        <begin position="1"/>
        <end position="23"/>
    </location>
</feature>
<accession>V5H7R2</accession>
<protein>
    <submittedName>
        <fullName evidence="3">Putative erythrocyte membrane protein 1</fullName>
    </submittedName>
</protein>
<evidence type="ECO:0000313" key="3">
    <source>
        <dbReference type="EMBL" id="JAB70477.1"/>
    </source>
</evidence>
<evidence type="ECO:0000256" key="1">
    <source>
        <dbReference type="SAM" id="MobiDB-lite"/>
    </source>
</evidence>